<dbReference type="EMBL" id="JAUDCK010000040">
    <property type="protein sequence ID" value="MDM8196577.1"/>
    <property type="molecule type" value="Genomic_DNA"/>
</dbReference>
<accession>A0ABT7UKT7</accession>
<dbReference type="InterPro" id="IPR024499">
    <property type="entry name" value="Mbeg1-like"/>
</dbReference>
<evidence type="ECO:0000313" key="1">
    <source>
        <dbReference type="EMBL" id="MDM8196577.1"/>
    </source>
</evidence>
<proteinExistence type="predicted"/>
<gene>
    <name evidence="1" type="ORF">QUV98_09650</name>
</gene>
<evidence type="ECO:0000313" key="2">
    <source>
        <dbReference type="Proteomes" id="UP001529275"/>
    </source>
</evidence>
<keyword evidence="2" id="KW-1185">Reference proteome</keyword>
<dbReference type="SUPFAM" id="SSF53474">
    <property type="entry name" value="alpha/beta-Hydrolases"/>
    <property type="match status" value="1"/>
</dbReference>
<protein>
    <submittedName>
        <fullName evidence="1">DUF2974 domain-containing protein</fullName>
    </submittedName>
</protein>
<name>A0ABT7UKT7_9FIRM</name>
<organism evidence="1 2">
    <name type="scientific">Massilimicrobiota timonensis</name>
    <dbReference type="NCBI Taxonomy" id="1776392"/>
    <lineage>
        <taxon>Bacteria</taxon>
        <taxon>Bacillati</taxon>
        <taxon>Bacillota</taxon>
        <taxon>Erysipelotrichia</taxon>
        <taxon>Erysipelotrichales</taxon>
        <taxon>Erysipelotrichaceae</taxon>
        <taxon>Massilimicrobiota</taxon>
    </lineage>
</organism>
<dbReference type="Pfam" id="PF11187">
    <property type="entry name" value="Mbeg1-like"/>
    <property type="match status" value="1"/>
</dbReference>
<reference evidence="2" key="1">
    <citation type="submission" date="2023-06" db="EMBL/GenBank/DDBJ databases">
        <title>Identification and characterization of horizontal gene transfer across gut microbiota members of farm animals based on homology search.</title>
        <authorList>
            <person name="Zeman M."/>
            <person name="Kubasova T."/>
            <person name="Jahodarova E."/>
            <person name="Nykrynova M."/>
            <person name="Rychlik I."/>
        </authorList>
    </citation>
    <scope>NUCLEOTIDE SEQUENCE [LARGE SCALE GENOMIC DNA]</scope>
    <source>
        <strain evidence="2">ET341</strain>
    </source>
</reference>
<dbReference type="InterPro" id="IPR029058">
    <property type="entry name" value="AB_hydrolase_fold"/>
</dbReference>
<dbReference type="RefSeq" id="WP_289528080.1">
    <property type="nucleotide sequence ID" value="NZ_JAUDCK010000040.1"/>
</dbReference>
<dbReference type="Proteomes" id="UP001529275">
    <property type="component" value="Unassembled WGS sequence"/>
</dbReference>
<reference evidence="1 2" key="2">
    <citation type="submission" date="2023-06" db="EMBL/GenBank/DDBJ databases">
        <authorList>
            <person name="Zeman M."/>
            <person name="Kubasova T."/>
            <person name="Jahodarova E."/>
            <person name="Nykrynova M."/>
            <person name="Rychlik I."/>
        </authorList>
    </citation>
    <scope>NUCLEOTIDE SEQUENCE [LARGE SCALE GENOMIC DNA]</scope>
    <source>
        <strain evidence="1 2">ET341</strain>
    </source>
</reference>
<dbReference type="Gene3D" id="3.40.50.1820">
    <property type="entry name" value="alpha/beta hydrolase"/>
    <property type="match status" value="1"/>
</dbReference>
<sequence>MNANTILHYVDLRGDLLASQFPYNEIDALIFSELAYVYLDDIFNDTKPITLQQAFQKYQQRNATLTPENLKKILVPSHELFEKMAHSPRYQNIQILNYVNDVNKELIKQFAALALLLEDGRIVIAYRGTDDSLIGWHEDFLMLCEKVVPAQESSVHFLEEIASQNITSSLMHDLKNKFLAPSIWQRLKKHFQYRQHRPLWLVGHSKGGNLAIFAGCFCHQHVQDRIIQIDNFDGPGFQDEIIQSKAYQNMLPRIHSYIPHYSFFGIVLSHEENYTVVKSQETGMMQHNAYSWQINAHHFECDELSYESVQFAIKVILFLEKLSYEEKHQFVEAMFSLFDNLNLYNFSDLSHISYKHIMNGIKEITLLKPKTRNMLLEVLHMLWLEAKKIKRGH</sequence>
<comment type="caution">
    <text evidence="1">The sequence shown here is derived from an EMBL/GenBank/DDBJ whole genome shotgun (WGS) entry which is preliminary data.</text>
</comment>